<protein>
    <submittedName>
        <fullName evidence="1">Uncharacterized protein</fullName>
    </submittedName>
</protein>
<evidence type="ECO:0000313" key="2">
    <source>
        <dbReference type="Proteomes" id="UP000179095"/>
    </source>
</evidence>
<dbReference type="Gene3D" id="2.60.40.10">
    <property type="entry name" value="Immunoglobulins"/>
    <property type="match status" value="3"/>
</dbReference>
<dbReference type="EMBL" id="METQ01000032">
    <property type="protein sequence ID" value="OGC09303.1"/>
    <property type="molecule type" value="Genomic_DNA"/>
</dbReference>
<name>A0A1F4RPB6_UNCSA</name>
<evidence type="ECO:0000313" key="1">
    <source>
        <dbReference type="EMBL" id="OGC09303.1"/>
    </source>
</evidence>
<dbReference type="STRING" id="1802568.A3F86_00410"/>
<dbReference type="Proteomes" id="UP000179095">
    <property type="component" value="Unassembled WGS sequence"/>
</dbReference>
<sequence>MLRLPQDMSIQRLTLFVCLLLCWAGQTFADKLGVDPWGNVYRFWLTSDQSTREVKFSRSITSTPQTLFTFSQEVTAFDVSFENDKFFLVYISGKDNNIYFTASKDKGLTFSKPLLVSNEAANPSLALSHDKVCIAWEQNDGISFVKSEDQERTVSGITFLNISNEVLSSPNLLIDESGNPQLCFLAKSVNLDTSKVMFTQLASPEPKAIFSGQDEISNLGMRFLNNSDTPLVVFWQNQYSDRLDSYYAVSLDQGNNFSTAKGFYFNEGLFDISLMDNSLSALGYNEHLVIQEIEQATLQPPNIIFPVKNTVLNSAGAKISYTLPSPDPIFCKIELVLDGIGTRNFTQLVLPARHGGPAGQEISTYFLPKELTEGAYKIKIHSYDGLSTSQLNETAGFLLDNTAPRFTTLEAKRVGQNAVFTGRTSESPARLTIKEKSISLETVGSFECQLPLKPGQNRFTLILRDEADNTTLSTQEITYNPASPEITVVQPQTTDWFKPQSIIFIKARVLDVQEDIAEDCEASLTINNNLLANTLAFDREESTLSGFISLPDILADGVHTGTIIITDISGNRGQAVFTINIDGSPPQLTQAKETPCFTNSETQIPIPFVDLGTGLDTSGTTIQVSGISVEGITSLEGETIIFVSGTPLPEGSYEVEVTPRDLVGNVGKPIALSLIVDTTAPQLTLSRNYGLTTNEDRLLIEGTAYEVFSGSPLTANIYINKNLVNSFNLSANYFSKEIKLISGSNQILVEVVDKAGNKAETTFSLSANFDPAAKLIEECVHGPNPFSPRQSLPGAFSARGEGMVFAYSLAKPADIKIRIFDITGTQIWVKQIPNASSGVTAWSGADAFGQIVGSGVYPFIFSASSGGHSEMKKGKIIVNQ</sequence>
<organism evidence="1 2">
    <name type="scientific">candidate division WOR-1 bacterium RIFCSPLOWO2_12_FULL_45_9</name>
    <dbReference type="NCBI Taxonomy" id="1802568"/>
    <lineage>
        <taxon>Bacteria</taxon>
        <taxon>Bacillati</taxon>
        <taxon>Saganbacteria</taxon>
    </lineage>
</organism>
<dbReference type="AlphaFoldDB" id="A0A1F4RPB6"/>
<comment type="caution">
    <text evidence="1">The sequence shown here is derived from an EMBL/GenBank/DDBJ whole genome shotgun (WGS) entry which is preliminary data.</text>
</comment>
<accession>A0A1F4RPB6</accession>
<proteinExistence type="predicted"/>
<gene>
    <name evidence="1" type="ORF">A3F86_00410</name>
</gene>
<reference evidence="1 2" key="1">
    <citation type="journal article" date="2016" name="Nat. Commun.">
        <title>Thousands of microbial genomes shed light on interconnected biogeochemical processes in an aquifer system.</title>
        <authorList>
            <person name="Anantharaman K."/>
            <person name="Brown C.T."/>
            <person name="Hug L.A."/>
            <person name="Sharon I."/>
            <person name="Castelle C.J."/>
            <person name="Probst A.J."/>
            <person name="Thomas B.C."/>
            <person name="Singh A."/>
            <person name="Wilkins M.J."/>
            <person name="Karaoz U."/>
            <person name="Brodie E.L."/>
            <person name="Williams K.H."/>
            <person name="Hubbard S.S."/>
            <person name="Banfield J.F."/>
        </authorList>
    </citation>
    <scope>NUCLEOTIDE SEQUENCE [LARGE SCALE GENOMIC DNA]</scope>
</reference>
<dbReference type="Gene3D" id="2.60.40.4070">
    <property type="match status" value="1"/>
</dbReference>
<dbReference type="InterPro" id="IPR013783">
    <property type="entry name" value="Ig-like_fold"/>
</dbReference>